<organism evidence="2 3">
    <name type="scientific">Candidatus Sulfotelmatobacter kueseliae</name>
    <dbReference type="NCBI Taxonomy" id="2042962"/>
    <lineage>
        <taxon>Bacteria</taxon>
        <taxon>Pseudomonadati</taxon>
        <taxon>Acidobacteriota</taxon>
        <taxon>Terriglobia</taxon>
        <taxon>Terriglobales</taxon>
        <taxon>Candidatus Korobacteraceae</taxon>
        <taxon>Candidatus Sulfotelmatobacter</taxon>
    </lineage>
</organism>
<gene>
    <name evidence="2" type="ORF">SBA1_840005</name>
</gene>
<feature type="region of interest" description="Disordered" evidence="1">
    <location>
        <begin position="1"/>
        <end position="60"/>
    </location>
</feature>
<evidence type="ECO:0000313" key="2">
    <source>
        <dbReference type="EMBL" id="SPF48442.1"/>
    </source>
</evidence>
<evidence type="ECO:0000313" key="3">
    <source>
        <dbReference type="Proteomes" id="UP000238701"/>
    </source>
</evidence>
<proteinExistence type="predicted"/>
<dbReference type="Proteomes" id="UP000238701">
    <property type="component" value="Unassembled WGS sequence"/>
</dbReference>
<name>A0A2U3L956_9BACT</name>
<sequence>MRGSLHHVSPASNAQIEAGDVKFPPYPQRTKSADRMGHRGTQRLKATPVRRTYGIAEAMP</sequence>
<dbReference type="AlphaFoldDB" id="A0A2U3L956"/>
<accession>A0A2U3L956</accession>
<protein>
    <submittedName>
        <fullName evidence="2">Uncharacterized protein</fullName>
    </submittedName>
</protein>
<dbReference type="EMBL" id="OMOD01000182">
    <property type="protein sequence ID" value="SPF48442.1"/>
    <property type="molecule type" value="Genomic_DNA"/>
</dbReference>
<evidence type="ECO:0000256" key="1">
    <source>
        <dbReference type="SAM" id="MobiDB-lite"/>
    </source>
</evidence>
<reference evidence="3" key="1">
    <citation type="submission" date="2018-02" db="EMBL/GenBank/DDBJ databases">
        <authorList>
            <person name="Hausmann B."/>
        </authorList>
    </citation>
    <scope>NUCLEOTIDE SEQUENCE [LARGE SCALE GENOMIC DNA]</scope>
    <source>
        <strain evidence="3">Peat soil MAG SbA1</strain>
    </source>
</reference>